<dbReference type="RefSeq" id="WP_020211558.1">
    <property type="nucleotide sequence ID" value="NZ_JRLX01000001.1"/>
</dbReference>
<protein>
    <recommendedName>
        <fullName evidence="1">Toxin SymE-like domain-containing protein</fullName>
    </recommendedName>
</protein>
<dbReference type="STRING" id="1121895.GCA_000378485_00436"/>
<dbReference type="OrthoDB" id="9803936at2"/>
<dbReference type="GO" id="GO:0016788">
    <property type="term" value="F:hydrolase activity, acting on ester bonds"/>
    <property type="evidence" value="ECO:0007669"/>
    <property type="project" value="InterPro"/>
</dbReference>
<evidence type="ECO:0000313" key="3">
    <source>
        <dbReference type="Proteomes" id="UP000030152"/>
    </source>
</evidence>
<evidence type="ECO:0000313" key="2">
    <source>
        <dbReference type="EMBL" id="KGO88544.1"/>
    </source>
</evidence>
<accession>A0A0A2M8E9</accession>
<dbReference type="GO" id="GO:0016070">
    <property type="term" value="P:RNA metabolic process"/>
    <property type="evidence" value="ECO:0007669"/>
    <property type="project" value="InterPro"/>
</dbReference>
<dbReference type="EMBL" id="JRLX01000001">
    <property type="protein sequence ID" value="KGO88544.1"/>
    <property type="molecule type" value="Genomic_DNA"/>
</dbReference>
<organism evidence="2 3">
    <name type="scientific">Flavobacterium rivuli WB 3.3-2 = DSM 21788</name>
    <dbReference type="NCBI Taxonomy" id="1121895"/>
    <lineage>
        <taxon>Bacteria</taxon>
        <taxon>Pseudomonadati</taxon>
        <taxon>Bacteroidota</taxon>
        <taxon>Flavobacteriia</taxon>
        <taxon>Flavobacteriales</taxon>
        <taxon>Flavobacteriaceae</taxon>
        <taxon>Flavobacterium</taxon>
    </lineage>
</organism>
<sequence length="67" mass="7748">MKRITNKRLLTIAPQFVKNRWTKIVNPKLTLSGNWLEKAGFKIGEKVTIEVEKDVLTIRKVDNETPV</sequence>
<dbReference type="InterPro" id="IPR014944">
    <property type="entry name" value="Toxin_SymE-like"/>
</dbReference>
<dbReference type="GO" id="GO:0003723">
    <property type="term" value="F:RNA binding"/>
    <property type="evidence" value="ECO:0007669"/>
    <property type="project" value="InterPro"/>
</dbReference>
<proteinExistence type="predicted"/>
<name>A0A0A2M8E9_9FLAO</name>
<dbReference type="Proteomes" id="UP000030152">
    <property type="component" value="Unassembled WGS sequence"/>
</dbReference>
<reference evidence="2 3" key="1">
    <citation type="submission" date="2013-09" db="EMBL/GenBank/DDBJ databases">
        <authorList>
            <person name="Zeng Z."/>
            <person name="Chen C."/>
        </authorList>
    </citation>
    <scope>NUCLEOTIDE SEQUENCE [LARGE SCALE GENOMIC DNA]</scope>
    <source>
        <strain evidence="2 3">WB 3.3-2</strain>
    </source>
</reference>
<evidence type="ECO:0000259" key="1">
    <source>
        <dbReference type="Pfam" id="PF08845"/>
    </source>
</evidence>
<dbReference type="AlphaFoldDB" id="A0A0A2M8E9"/>
<feature type="domain" description="Toxin SymE-like" evidence="1">
    <location>
        <begin position="25"/>
        <end position="59"/>
    </location>
</feature>
<keyword evidence="3" id="KW-1185">Reference proteome</keyword>
<gene>
    <name evidence="2" type="ORF">Q765_01150</name>
</gene>
<dbReference type="GO" id="GO:0005737">
    <property type="term" value="C:cytoplasm"/>
    <property type="evidence" value="ECO:0007669"/>
    <property type="project" value="InterPro"/>
</dbReference>
<comment type="caution">
    <text evidence="2">The sequence shown here is derived from an EMBL/GenBank/DDBJ whole genome shotgun (WGS) entry which is preliminary data.</text>
</comment>
<dbReference type="Pfam" id="PF08845">
    <property type="entry name" value="SymE_toxin"/>
    <property type="match status" value="1"/>
</dbReference>